<organism evidence="4 5">
    <name type="scientific">Actinomadura yumaensis</name>
    <dbReference type="NCBI Taxonomy" id="111807"/>
    <lineage>
        <taxon>Bacteria</taxon>
        <taxon>Bacillati</taxon>
        <taxon>Actinomycetota</taxon>
        <taxon>Actinomycetes</taxon>
        <taxon>Streptosporangiales</taxon>
        <taxon>Thermomonosporaceae</taxon>
        <taxon>Actinomadura</taxon>
    </lineage>
</organism>
<evidence type="ECO:0000259" key="3">
    <source>
        <dbReference type="Pfam" id="PF25000"/>
    </source>
</evidence>
<dbReference type="SUPFAM" id="SSF48452">
    <property type="entry name" value="TPR-like"/>
    <property type="match status" value="4"/>
</dbReference>
<dbReference type="Proteomes" id="UP001596380">
    <property type="component" value="Unassembled WGS sequence"/>
</dbReference>
<dbReference type="Gene3D" id="1.25.40.10">
    <property type="entry name" value="Tetratricopeptide repeat domain"/>
    <property type="match status" value="3"/>
</dbReference>
<dbReference type="InterPro" id="IPR053137">
    <property type="entry name" value="NLR-like"/>
</dbReference>
<sequence length="982" mass="105175">MNGSEGRDATARYAAALNGLWEAAGRPPHRELARQGTAQRPPVKIAKSSWSDWINGRNVPSNSRVAGFVVELLTRRARHRDPGFVGAKPDWWGQMRRQALAERRADGGQGGRPPRARPSAPISASAPERCLVGVIPPVADCFQPRQVAVVLQDALEAAGGETVVLTQQPDGTRRSIGRGRVLSGMGGVGKTQLAADFARRAWEHGAVDVLVWVTAASTPAVIDAYAETAVRLALPGCDGSDQEADARGFLAWTRETDRSWLVVLDDLGDPDDLSGWWPPSDTAGGRVLATTRRRDAALWGHGRRVLDIDIYAAEEARSYLSDKLAALERTEPDAELDGLAADLGYLPLALAQAAAYLIDAGITCAEYRILLADQRRTLSDLAPDSLPDDHPRIVAAAWALSIDRANAARPQGLARPLLELLSVLDPNGIPQQILTAPAALALLNGSDHELVRDAVRLLHRFSLVTHNPAATDREIRIHQLIQRATRENNFAPSADPGAEALAALVRTAADALMEVWPENEHGRLAQTLRTNTAALERAHPSALWQNDQAHPVLFHSAISLGETGQAAAALAEWNRLYDSAREYLGPDHRDTLTSRGAVGRALGETGDVAGAIAVFEQLLPELVRVLGPDEPETLECRSNMAYWQGEAGDVAGAVAAYERLLPDLARVLGPDDFETLNSRSNLAYWRGLAGDAAGAVAAFEELLPDLTRALGSDHSLTLGVRNNAAQWRGETGDAAGAVAAYEALLPDVDRALGSDTAHALAMRNNMAKWRGLAGDTAGAIAAYEELLPDLVRVLGPDHPLTHTARNSMAHLRGEAGDAEGAVAAYQELLADRLRVLGPDHPSTLDTQSNLASWQGRSGDASGAAAAFEELLIDRLRLMDPDHPHVLHARGSLANWRGEAGDAAGALAVFEELLPDFVRVLGAVHPQTLVTRAYLARWRGEAGDPDGAVAAFDELLPELSRVLGPDHPSTLSAQAHRARWLAD</sequence>
<comment type="caution">
    <text evidence="4">The sequence shown here is derived from an EMBL/GenBank/DDBJ whole genome shotgun (WGS) entry which is preliminary data.</text>
</comment>
<dbReference type="Pfam" id="PF00931">
    <property type="entry name" value="NB-ARC"/>
    <property type="match status" value="1"/>
</dbReference>
<evidence type="ECO:0000313" key="5">
    <source>
        <dbReference type="Proteomes" id="UP001596380"/>
    </source>
</evidence>
<dbReference type="InterPro" id="IPR011990">
    <property type="entry name" value="TPR-like_helical_dom_sf"/>
</dbReference>
<evidence type="ECO:0000256" key="1">
    <source>
        <dbReference type="SAM" id="MobiDB-lite"/>
    </source>
</evidence>
<dbReference type="PANTHER" id="PTHR46082:SF6">
    <property type="entry name" value="AAA+ ATPASE DOMAIN-CONTAINING PROTEIN-RELATED"/>
    <property type="match status" value="1"/>
</dbReference>
<feature type="region of interest" description="Disordered" evidence="1">
    <location>
        <begin position="102"/>
        <end position="123"/>
    </location>
</feature>
<dbReference type="Pfam" id="PF13374">
    <property type="entry name" value="TPR_10"/>
    <property type="match status" value="1"/>
</dbReference>
<dbReference type="PANTHER" id="PTHR46082">
    <property type="entry name" value="ATP/GTP-BINDING PROTEIN-RELATED"/>
    <property type="match status" value="1"/>
</dbReference>
<reference evidence="5" key="1">
    <citation type="journal article" date="2019" name="Int. J. Syst. Evol. Microbiol.">
        <title>The Global Catalogue of Microorganisms (GCM) 10K type strain sequencing project: providing services to taxonomists for standard genome sequencing and annotation.</title>
        <authorList>
            <consortium name="The Broad Institute Genomics Platform"/>
            <consortium name="The Broad Institute Genome Sequencing Center for Infectious Disease"/>
            <person name="Wu L."/>
            <person name="Ma J."/>
        </authorList>
    </citation>
    <scope>NUCLEOTIDE SEQUENCE [LARGE SCALE GENOMIC DNA]</scope>
    <source>
        <strain evidence="5">JCM 3369</strain>
    </source>
</reference>
<name>A0ABW2CFB6_9ACTN</name>
<dbReference type="RefSeq" id="WP_378044042.1">
    <property type="nucleotide sequence ID" value="NZ_JBHSXE010000001.1"/>
</dbReference>
<dbReference type="InterPro" id="IPR002182">
    <property type="entry name" value="NB-ARC"/>
</dbReference>
<proteinExistence type="predicted"/>
<keyword evidence="5" id="KW-1185">Reference proteome</keyword>
<dbReference type="Pfam" id="PF13424">
    <property type="entry name" value="TPR_12"/>
    <property type="match status" value="2"/>
</dbReference>
<dbReference type="Pfam" id="PF25000">
    <property type="entry name" value="DUF7779"/>
    <property type="match status" value="1"/>
</dbReference>
<feature type="domain" description="NB-ARC" evidence="2">
    <location>
        <begin position="182"/>
        <end position="315"/>
    </location>
</feature>
<evidence type="ECO:0000313" key="4">
    <source>
        <dbReference type="EMBL" id="MFC6879684.1"/>
    </source>
</evidence>
<feature type="domain" description="DUF7779" evidence="3">
    <location>
        <begin position="414"/>
        <end position="487"/>
    </location>
</feature>
<accession>A0ABW2CFB6</accession>
<dbReference type="Gene3D" id="3.40.50.300">
    <property type="entry name" value="P-loop containing nucleotide triphosphate hydrolases"/>
    <property type="match status" value="1"/>
</dbReference>
<dbReference type="InterPro" id="IPR027417">
    <property type="entry name" value="P-loop_NTPase"/>
</dbReference>
<protein>
    <submittedName>
        <fullName evidence="4">Tetratricopeptide repeat protein</fullName>
    </submittedName>
</protein>
<gene>
    <name evidence="4" type="ORF">ACFQKB_07895</name>
</gene>
<evidence type="ECO:0000259" key="2">
    <source>
        <dbReference type="Pfam" id="PF00931"/>
    </source>
</evidence>
<dbReference type="SUPFAM" id="SSF52540">
    <property type="entry name" value="P-loop containing nucleoside triphosphate hydrolases"/>
    <property type="match status" value="1"/>
</dbReference>
<dbReference type="InterPro" id="IPR056681">
    <property type="entry name" value="DUF7779"/>
</dbReference>
<dbReference type="EMBL" id="JBHSXS010000003">
    <property type="protein sequence ID" value="MFC6879684.1"/>
    <property type="molecule type" value="Genomic_DNA"/>
</dbReference>